<evidence type="ECO:0000256" key="6">
    <source>
        <dbReference type="SAM" id="Phobius"/>
    </source>
</evidence>
<dbReference type="GO" id="GO:0097272">
    <property type="term" value="P:ammonium homeostasis"/>
    <property type="evidence" value="ECO:0007669"/>
    <property type="project" value="TreeGrafter"/>
</dbReference>
<comment type="subcellular location">
    <subcellularLocation>
        <location evidence="1">Membrane</location>
        <topology evidence="1">Multi-pass membrane protein</topology>
    </subcellularLocation>
</comment>
<evidence type="ECO:0000256" key="5">
    <source>
        <dbReference type="SAM" id="MobiDB-lite"/>
    </source>
</evidence>
<evidence type="ECO:0000256" key="3">
    <source>
        <dbReference type="ARBA" id="ARBA00022989"/>
    </source>
</evidence>
<evidence type="ECO:0000256" key="1">
    <source>
        <dbReference type="ARBA" id="ARBA00004141"/>
    </source>
</evidence>
<feature type="domain" description="Ammonium transporter AmtB-like" evidence="7">
    <location>
        <begin position="6"/>
        <end position="118"/>
    </location>
</feature>
<dbReference type="SUPFAM" id="SSF111352">
    <property type="entry name" value="Ammonium transporter"/>
    <property type="match status" value="1"/>
</dbReference>
<keyword evidence="9" id="KW-1185">Reference proteome</keyword>
<accession>A0AAE1TZ05</accession>
<dbReference type="InterPro" id="IPR024041">
    <property type="entry name" value="NH4_transpt_AmtB-like_dom"/>
</dbReference>
<feature type="transmembrane region" description="Helical" evidence="6">
    <location>
        <begin position="93"/>
        <end position="114"/>
    </location>
</feature>
<keyword evidence="2 6" id="KW-0812">Transmembrane</keyword>
<evidence type="ECO:0000256" key="2">
    <source>
        <dbReference type="ARBA" id="ARBA00022692"/>
    </source>
</evidence>
<dbReference type="InterPro" id="IPR029020">
    <property type="entry name" value="Ammonium/urea_transptr"/>
</dbReference>
<feature type="region of interest" description="Disordered" evidence="5">
    <location>
        <begin position="139"/>
        <end position="160"/>
    </location>
</feature>
<dbReference type="PANTHER" id="PTHR11730">
    <property type="entry name" value="AMMONIUM TRANSPORTER"/>
    <property type="match status" value="1"/>
</dbReference>
<dbReference type="PANTHER" id="PTHR11730:SF60">
    <property type="entry name" value="RH50, ISOFORM D"/>
    <property type="match status" value="1"/>
</dbReference>
<organism evidence="8 9">
    <name type="scientific">Petrolisthes manimaculis</name>
    <dbReference type="NCBI Taxonomy" id="1843537"/>
    <lineage>
        <taxon>Eukaryota</taxon>
        <taxon>Metazoa</taxon>
        <taxon>Ecdysozoa</taxon>
        <taxon>Arthropoda</taxon>
        <taxon>Crustacea</taxon>
        <taxon>Multicrustacea</taxon>
        <taxon>Malacostraca</taxon>
        <taxon>Eumalacostraca</taxon>
        <taxon>Eucarida</taxon>
        <taxon>Decapoda</taxon>
        <taxon>Pleocyemata</taxon>
        <taxon>Anomura</taxon>
        <taxon>Galatheoidea</taxon>
        <taxon>Porcellanidae</taxon>
        <taxon>Petrolisthes</taxon>
    </lineage>
</organism>
<dbReference type="Gene3D" id="1.10.3430.10">
    <property type="entry name" value="Ammonium transporter AmtB like domains"/>
    <property type="match status" value="1"/>
</dbReference>
<evidence type="ECO:0000313" key="9">
    <source>
        <dbReference type="Proteomes" id="UP001292094"/>
    </source>
</evidence>
<evidence type="ECO:0000259" key="7">
    <source>
        <dbReference type="Pfam" id="PF00909"/>
    </source>
</evidence>
<dbReference type="GO" id="GO:0005886">
    <property type="term" value="C:plasma membrane"/>
    <property type="evidence" value="ECO:0007669"/>
    <property type="project" value="TreeGrafter"/>
</dbReference>
<reference evidence="8" key="1">
    <citation type="submission" date="2023-11" db="EMBL/GenBank/DDBJ databases">
        <title>Genome assemblies of two species of porcelain crab, Petrolisthes cinctipes and Petrolisthes manimaculis (Anomura: Porcellanidae).</title>
        <authorList>
            <person name="Angst P."/>
        </authorList>
    </citation>
    <scope>NUCLEOTIDE SEQUENCE</scope>
    <source>
        <strain evidence="8">PB745_02</strain>
        <tissue evidence="8">Gill</tissue>
    </source>
</reference>
<evidence type="ECO:0000313" key="8">
    <source>
        <dbReference type="EMBL" id="KAK4300275.1"/>
    </source>
</evidence>
<sequence length="160" mass="17022">MYLTPFLCARLRIHDTCGVHNLHGIPGVLAGIIGCVCAAMATEHTYGPSLYKIFPARAPPEGPKLDALRELFGSEGLEAGQGITAGTQASYQILALLVTMGISVAGGLVTGLVLRLPIFNLLKTDELYEDAKYWLMEEGEDEEGRDGSVSLPMADNGASK</sequence>
<dbReference type="EMBL" id="JAWZYT010003087">
    <property type="protein sequence ID" value="KAK4300275.1"/>
    <property type="molecule type" value="Genomic_DNA"/>
</dbReference>
<comment type="caution">
    <text evidence="8">The sequence shown here is derived from an EMBL/GenBank/DDBJ whole genome shotgun (WGS) entry which is preliminary data.</text>
</comment>
<dbReference type="Proteomes" id="UP001292094">
    <property type="component" value="Unassembled WGS sequence"/>
</dbReference>
<dbReference type="Pfam" id="PF00909">
    <property type="entry name" value="Ammonium_transp"/>
    <property type="match status" value="1"/>
</dbReference>
<keyword evidence="4 6" id="KW-0472">Membrane</keyword>
<feature type="transmembrane region" description="Helical" evidence="6">
    <location>
        <begin position="21"/>
        <end position="41"/>
    </location>
</feature>
<keyword evidence="3 6" id="KW-1133">Transmembrane helix</keyword>
<name>A0AAE1TZ05_9EUCA</name>
<dbReference type="AlphaFoldDB" id="A0AAE1TZ05"/>
<dbReference type="GO" id="GO:0008519">
    <property type="term" value="F:ammonium channel activity"/>
    <property type="evidence" value="ECO:0007669"/>
    <property type="project" value="InterPro"/>
</dbReference>
<proteinExistence type="predicted"/>
<protein>
    <recommendedName>
        <fullName evidence="7">Ammonium transporter AmtB-like domain-containing protein</fullName>
    </recommendedName>
</protein>
<gene>
    <name evidence="8" type="ORF">Pmani_027519</name>
</gene>
<evidence type="ECO:0000256" key="4">
    <source>
        <dbReference type="ARBA" id="ARBA00023136"/>
    </source>
</evidence>